<evidence type="ECO:0000256" key="1">
    <source>
        <dbReference type="SAM" id="MobiDB-lite"/>
    </source>
</evidence>
<feature type="domain" description="Amidohydrolase-related" evidence="3">
    <location>
        <begin position="74"/>
        <end position="320"/>
    </location>
</feature>
<keyword evidence="5" id="KW-1185">Reference proteome</keyword>
<reference evidence="4 5" key="1">
    <citation type="submission" date="2021-01" db="EMBL/GenBank/DDBJ databases">
        <title>Roseomonas sp. nov, a bacterium isolated from an oil production mixture in Yumen Oilfield.</title>
        <authorList>
            <person name="Wu D."/>
        </authorList>
    </citation>
    <scope>NUCLEOTIDE SEQUENCE [LARGE SCALE GENOMIC DNA]</scope>
    <source>
        <strain evidence="4 5">ROY-5-3</strain>
    </source>
</reference>
<feature type="signal peptide" evidence="2">
    <location>
        <begin position="1"/>
        <end position="27"/>
    </location>
</feature>
<dbReference type="InterPro" id="IPR006680">
    <property type="entry name" value="Amidohydro-rel"/>
</dbReference>
<dbReference type="Proteomes" id="UP000689967">
    <property type="component" value="Unassembled WGS sequence"/>
</dbReference>
<dbReference type="RefSeq" id="WP_216877658.1">
    <property type="nucleotide sequence ID" value="NZ_JAERQM010000005.1"/>
</dbReference>
<keyword evidence="2" id="KW-0732">Signal</keyword>
<feature type="region of interest" description="Disordered" evidence="1">
    <location>
        <begin position="24"/>
        <end position="57"/>
    </location>
</feature>
<dbReference type="InterPro" id="IPR006311">
    <property type="entry name" value="TAT_signal"/>
</dbReference>
<comment type="caution">
    <text evidence="4">The sequence shown here is derived from an EMBL/GenBank/DDBJ whole genome shotgun (WGS) entry which is preliminary data.</text>
</comment>
<dbReference type="Pfam" id="PF04909">
    <property type="entry name" value="Amidohydro_2"/>
    <property type="match status" value="1"/>
</dbReference>
<sequence>MTQDSRFTRRACLGGALAAAGAGGALAQDPGATGQDAIRGQRQPARSLRQPRQPPPSGELVPFFDAHVHLNDEAMQLDLMARHGATRAVVFWGRASDNDTVAAAARRHPGRFLAFACVSPERRDYRGAWDRQDPALLAMLDRLLASGQFRGIGEISAAHFPSPGFPEADYDLASPIMRGIVELARRYRVPVMLHVEITRLREMQALLAAYPDVPIIWAHGGYTPLFLARRLLEQHANLVYELSARSWPRHPRSPDYTLLRDGAAVWPEWLQLIEAKPDRFIIGTDASHRSLDSDTMKHASVQAFLRQLSPAVRERVAEANLLALVHPSP</sequence>
<proteinExistence type="predicted"/>
<name>A0ABS6HAE1_9PROT</name>
<evidence type="ECO:0000313" key="5">
    <source>
        <dbReference type="Proteomes" id="UP000689967"/>
    </source>
</evidence>
<protein>
    <submittedName>
        <fullName evidence="4">Amidohydrolase family protein</fullName>
    </submittedName>
</protein>
<feature type="compositionally biased region" description="Low complexity" evidence="1">
    <location>
        <begin position="41"/>
        <end position="51"/>
    </location>
</feature>
<organism evidence="4 5">
    <name type="scientific">Falsiroseomonas oleicola</name>
    <dbReference type="NCBI Taxonomy" id="2801474"/>
    <lineage>
        <taxon>Bacteria</taxon>
        <taxon>Pseudomonadati</taxon>
        <taxon>Pseudomonadota</taxon>
        <taxon>Alphaproteobacteria</taxon>
        <taxon>Acetobacterales</taxon>
        <taxon>Roseomonadaceae</taxon>
        <taxon>Falsiroseomonas</taxon>
    </lineage>
</organism>
<gene>
    <name evidence="4" type="ORF">JJQ90_18185</name>
</gene>
<evidence type="ECO:0000259" key="3">
    <source>
        <dbReference type="Pfam" id="PF04909"/>
    </source>
</evidence>
<evidence type="ECO:0000313" key="4">
    <source>
        <dbReference type="EMBL" id="MBU8545659.1"/>
    </source>
</evidence>
<feature type="chain" id="PRO_5047448506" evidence="2">
    <location>
        <begin position="28"/>
        <end position="329"/>
    </location>
</feature>
<accession>A0ABS6HAE1</accession>
<dbReference type="PROSITE" id="PS51318">
    <property type="entry name" value="TAT"/>
    <property type="match status" value="1"/>
</dbReference>
<evidence type="ECO:0000256" key="2">
    <source>
        <dbReference type="SAM" id="SignalP"/>
    </source>
</evidence>
<dbReference type="EMBL" id="JAERQM010000005">
    <property type="protein sequence ID" value="MBU8545659.1"/>
    <property type="molecule type" value="Genomic_DNA"/>
</dbReference>